<dbReference type="InterPro" id="IPR006462">
    <property type="entry name" value="MS5"/>
</dbReference>
<feature type="compositionally biased region" description="Polar residues" evidence="5">
    <location>
        <begin position="363"/>
        <end position="375"/>
    </location>
</feature>
<dbReference type="InterPro" id="IPR032308">
    <property type="entry name" value="TDBD"/>
</dbReference>
<dbReference type="Pfam" id="PF04776">
    <property type="entry name" value="protein_MS5"/>
    <property type="match status" value="1"/>
</dbReference>
<dbReference type="Pfam" id="PF16135">
    <property type="entry name" value="TDBD"/>
    <property type="match status" value="1"/>
</dbReference>
<feature type="compositionally biased region" description="Basic and acidic residues" evidence="5">
    <location>
        <begin position="273"/>
        <end position="283"/>
    </location>
</feature>
<accession>A0A8S9FLH7</accession>
<dbReference type="PANTHER" id="PTHR31413:SF45">
    <property type="entry name" value="NINJA-FAMILY PROTEIN"/>
    <property type="match status" value="1"/>
</dbReference>
<feature type="compositionally biased region" description="Polar residues" evidence="5">
    <location>
        <begin position="498"/>
        <end position="510"/>
    </location>
</feature>
<evidence type="ECO:0000259" key="6">
    <source>
        <dbReference type="Pfam" id="PF16135"/>
    </source>
</evidence>
<keyword evidence="3 4" id="KW-0539">Nucleus</keyword>
<dbReference type="GO" id="GO:0005634">
    <property type="term" value="C:nucleus"/>
    <property type="evidence" value="ECO:0007669"/>
    <property type="project" value="UniProtKB-SubCell"/>
</dbReference>
<comment type="function">
    <text evidence="4">Acts as a negative regulator of abscisic acid (ABA) response.</text>
</comment>
<reference evidence="7" key="1">
    <citation type="submission" date="2019-12" db="EMBL/GenBank/DDBJ databases">
        <title>Genome sequencing and annotation of Brassica cretica.</title>
        <authorList>
            <person name="Studholme D.J."/>
            <person name="Sarris P.F."/>
        </authorList>
    </citation>
    <scope>NUCLEOTIDE SEQUENCE</scope>
    <source>
        <strain evidence="7">PFS-102/07</strain>
        <tissue evidence="7">Leaf</tissue>
    </source>
</reference>
<feature type="region of interest" description="Disordered" evidence="5">
    <location>
        <begin position="246"/>
        <end position="396"/>
    </location>
</feature>
<comment type="similarity">
    <text evidence="2 4">Belongs to the Ninja family.</text>
</comment>
<dbReference type="GO" id="GO:0009867">
    <property type="term" value="P:jasmonic acid mediated signaling pathway"/>
    <property type="evidence" value="ECO:0007669"/>
    <property type="project" value="TreeGrafter"/>
</dbReference>
<name>A0A8S9FLH7_BRACR</name>
<feature type="region of interest" description="Disordered" evidence="5">
    <location>
        <begin position="498"/>
        <end position="541"/>
    </location>
</feature>
<organism evidence="7">
    <name type="scientific">Brassica cretica</name>
    <name type="common">Mustard</name>
    <dbReference type="NCBI Taxonomy" id="69181"/>
    <lineage>
        <taxon>Eukaryota</taxon>
        <taxon>Viridiplantae</taxon>
        <taxon>Streptophyta</taxon>
        <taxon>Embryophyta</taxon>
        <taxon>Tracheophyta</taxon>
        <taxon>Spermatophyta</taxon>
        <taxon>Magnoliopsida</taxon>
        <taxon>eudicotyledons</taxon>
        <taxon>Gunneridae</taxon>
        <taxon>Pentapetalae</taxon>
        <taxon>rosids</taxon>
        <taxon>malvids</taxon>
        <taxon>Brassicales</taxon>
        <taxon>Brassicaceae</taxon>
        <taxon>Brassiceae</taxon>
        <taxon>Brassica</taxon>
    </lineage>
</organism>
<gene>
    <name evidence="7" type="ORF">F2Q70_00033246</name>
</gene>
<protein>
    <recommendedName>
        <fullName evidence="4">Ninja-family protein</fullName>
    </recommendedName>
    <alternativeName>
        <fullName evidence="4">ABI-binding protein</fullName>
    </alternativeName>
</protein>
<sequence length="639" mass="69426">MASSNESTITFCSPWEDDETDPVIEKEYHRQFVESDGFDVDYFYLPYGGELVPHIVEDKYDYPYDIGLFSRLGLHCYNLEKGTSLKFAAINKYNDELMFTRCLYYYITLDVIDTSSNSLCNFQTCVFKDFLPEQASFVAQTEISRLKVPSGPRLTFTGPERRWKEDGVDDYYKGKMPKWFTKDEMAAISNKGQFYELQESDLQGHEWLHMYAEFAFHYKWMAHECGTKEMDDDNGLELSLGLSCGGGKAKGTNNAGTSSENNHNLEGGGGGDRSAKVIDDFKNFLHPTTSQRPPAAEHSSEPPPPPPQNFFNDLSKAPTADGEASTKPLWVEDEVVKEAGSSKRKEEARVDMHEKKKKKTKASHVSNATDEGSTADNEDVAESEAGGGGGSSSSLAKEVVAARPAADMDNLAGQRKNTEEFTANRSMSYSVPFAIHPQNVITGLPYSLPGKESGQHATAGASLTQPTANAGNLPIMFGYSPVQLPMLDKDGIVAVSQSPFAGRGPSNSATAKGEGKQPAAKEGSSEDASERPGGDTNNNNNISSAFSFDFSAIKPGMAADVKFGGSGARPNLPWVSTTGSGPHGRTISGVTYRYNANQIKIVCACHGSHMSPEEFVRHASEEYVSPESSVGMSAASAHT</sequence>
<evidence type="ECO:0000256" key="5">
    <source>
        <dbReference type="SAM" id="MobiDB-lite"/>
    </source>
</evidence>
<evidence type="ECO:0000313" key="7">
    <source>
        <dbReference type="EMBL" id="KAF2533226.1"/>
    </source>
</evidence>
<evidence type="ECO:0000256" key="4">
    <source>
        <dbReference type="RuleBase" id="RU369029"/>
    </source>
</evidence>
<comment type="caution">
    <text evidence="7">The sequence shown here is derived from an EMBL/GenBank/DDBJ whole genome shotgun (WGS) entry which is preliminary data.</text>
</comment>
<dbReference type="EMBL" id="QGKY02002305">
    <property type="protein sequence ID" value="KAF2533226.1"/>
    <property type="molecule type" value="Genomic_DNA"/>
</dbReference>
<evidence type="ECO:0000256" key="2">
    <source>
        <dbReference type="ARBA" id="ARBA00006081"/>
    </source>
</evidence>
<dbReference type="InterPro" id="IPR031307">
    <property type="entry name" value="Ninja_fam"/>
</dbReference>
<dbReference type="GO" id="GO:0045892">
    <property type="term" value="P:negative regulation of DNA-templated transcription"/>
    <property type="evidence" value="ECO:0007669"/>
    <property type="project" value="TreeGrafter"/>
</dbReference>
<feature type="compositionally biased region" description="Basic and acidic residues" evidence="5">
    <location>
        <begin position="334"/>
        <end position="354"/>
    </location>
</feature>
<comment type="subcellular location">
    <subcellularLocation>
        <location evidence="1 4">Nucleus</location>
    </subcellularLocation>
</comment>
<evidence type="ECO:0000256" key="3">
    <source>
        <dbReference type="ARBA" id="ARBA00023242"/>
    </source>
</evidence>
<evidence type="ECO:0000256" key="1">
    <source>
        <dbReference type="ARBA" id="ARBA00004123"/>
    </source>
</evidence>
<dbReference type="PANTHER" id="PTHR31413">
    <property type="entry name" value="AFP HOMOLOG 2"/>
    <property type="match status" value="1"/>
</dbReference>
<dbReference type="AlphaFoldDB" id="A0A8S9FLH7"/>
<feature type="domain" description="Tify" evidence="6">
    <location>
        <begin position="600"/>
        <end position="626"/>
    </location>
</feature>
<proteinExistence type="inferred from homology"/>